<dbReference type="InterPro" id="IPR021359">
    <property type="entry name" value="DUF2812"/>
</dbReference>
<accession>A0ABS5CKS3</accession>
<evidence type="ECO:0000313" key="2">
    <source>
        <dbReference type="EMBL" id="MBP3966467.1"/>
    </source>
</evidence>
<keyword evidence="1" id="KW-0812">Transmembrane</keyword>
<dbReference type="RefSeq" id="WP_210663664.1">
    <property type="nucleotide sequence ID" value="NZ_JAGKSP010000018.1"/>
</dbReference>
<dbReference type="Pfam" id="PF11193">
    <property type="entry name" value="DUF2812"/>
    <property type="match status" value="1"/>
</dbReference>
<comment type="caution">
    <text evidence="2">The sequence shown here is derived from an EMBL/GenBank/DDBJ whole genome shotgun (WGS) entry which is preliminary data.</text>
</comment>
<name>A0ABS5CKS3_9BACL</name>
<sequence>MKPNTEKKYRLNLSWDYENEEKWMNEQSARGLHLRKPGFLSSTFVRDETVRYTYCLDYQAGLTKKNGKLQEYIELYRDAGWEYMTSYGGIWHYFRREWEPGEMPRLYSDRDSLAAHYKQIQRAMGLMLLLNFGLCTMNMVNLLPRSDQFWGIIIPLAVMYIFLFALLLVGYLKMRNKINKLTK</sequence>
<keyword evidence="3" id="KW-1185">Reference proteome</keyword>
<feature type="transmembrane region" description="Helical" evidence="1">
    <location>
        <begin position="149"/>
        <end position="172"/>
    </location>
</feature>
<keyword evidence="1" id="KW-0472">Membrane</keyword>
<dbReference type="Proteomes" id="UP000673394">
    <property type="component" value="Unassembled WGS sequence"/>
</dbReference>
<evidence type="ECO:0000256" key="1">
    <source>
        <dbReference type="SAM" id="Phobius"/>
    </source>
</evidence>
<evidence type="ECO:0000313" key="3">
    <source>
        <dbReference type="Proteomes" id="UP000673394"/>
    </source>
</evidence>
<keyword evidence="1" id="KW-1133">Transmembrane helix</keyword>
<organism evidence="2 3">
    <name type="scientific">Paenibacillus lignilyticus</name>
    <dbReference type="NCBI Taxonomy" id="1172615"/>
    <lineage>
        <taxon>Bacteria</taxon>
        <taxon>Bacillati</taxon>
        <taxon>Bacillota</taxon>
        <taxon>Bacilli</taxon>
        <taxon>Bacillales</taxon>
        <taxon>Paenibacillaceae</taxon>
        <taxon>Paenibacillus</taxon>
    </lineage>
</organism>
<proteinExistence type="predicted"/>
<reference evidence="2 3" key="1">
    <citation type="submission" date="2021-04" db="EMBL/GenBank/DDBJ databases">
        <title>Paenibacillus sp. DLE-14 whole genome sequence.</title>
        <authorList>
            <person name="Ham Y.J."/>
        </authorList>
    </citation>
    <scope>NUCLEOTIDE SEQUENCE [LARGE SCALE GENOMIC DNA]</scope>
    <source>
        <strain evidence="2 3">DLE-14</strain>
    </source>
</reference>
<protein>
    <submittedName>
        <fullName evidence="2">DUF2812 domain-containing protein</fullName>
    </submittedName>
</protein>
<feature type="transmembrane region" description="Helical" evidence="1">
    <location>
        <begin position="123"/>
        <end position="143"/>
    </location>
</feature>
<dbReference type="EMBL" id="JAGKSP010000018">
    <property type="protein sequence ID" value="MBP3966467.1"/>
    <property type="molecule type" value="Genomic_DNA"/>
</dbReference>
<gene>
    <name evidence="2" type="ORF">I8J30_27550</name>
</gene>